<dbReference type="AlphaFoldDB" id="A0A4R1KCG8"/>
<evidence type="ECO:0000313" key="10">
    <source>
        <dbReference type="Proteomes" id="UP000294614"/>
    </source>
</evidence>
<dbReference type="InterPro" id="IPR035987">
    <property type="entry name" value="Ribosomal_uS8_sf"/>
</dbReference>
<name>A0A4R1KCG8_9BACT</name>
<organism evidence="9 10">
    <name type="scientific">Seleniivibrio woodruffii</name>
    <dbReference type="NCBI Taxonomy" id="1078050"/>
    <lineage>
        <taxon>Bacteria</taxon>
        <taxon>Pseudomonadati</taxon>
        <taxon>Deferribacterota</taxon>
        <taxon>Deferribacteres</taxon>
        <taxon>Deferribacterales</taxon>
        <taxon>Geovibrionaceae</taxon>
        <taxon>Seleniivibrio</taxon>
    </lineage>
</organism>
<keyword evidence="2 8" id="KW-0699">rRNA-binding</keyword>
<sequence length="132" mass="14672">MGMTDPIADMLTRVRNALMVKHQEVVMPHSKMKEAVAGLFKEEGYVKNIRVVTDGNKKNLVIHLKYHDNGESVIRGLKRISKPGQRVYINTKNLKPVLGGLGNGVVSTSRGIKTVKQCIAEKVGGEYICQIW</sequence>
<accession>A0A4R1KCG8</accession>
<dbReference type="HAMAP" id="MF_01302_B">
    <property type="entry name" value="Ribosomal_uS8_B"/>
    <property type="match status" value="1"/>
</dbReference>
<dbReference type="RefSeq" id="WP_132872113.1">
    <property type="nucleotide sequence ID" value="NZ_JAJUHT010000010.1"/>
</dbReference>
<evidence type="ECO:0000256" key="8">
    <source>
        <dbReference type="HAMAP-Rule" id="MF_01302"/>
    </source>
</evidence>
<dbReference type="GO" id="GO:1990904">
    <property type="term" value="C:ribonucleoprotein complex"/>
    <property type="evidence" value="ECO:0007669"/>
    <property type="project" value="UniProtKB-KW"/>
</dbReference>
<dbReference type="FunFam" id="3.30.1370.30:FF:000002">
    <property type="entry name" value="30S ribosomal protein S8"/>
    <property type="match status" value="1"/>
</dbReference>
<dbReference type="OrthoDB" id="9802617at2"/>
<dbReference type="InterPro" id="IPR000630">
    <property type="entry name" value="Ribosomal_uS8"/>
</dbReference>
<dbReference type="GO" id="GO:0005737">
    <property type="term" value="C:cytoplasm"/>
    <property type="evidence" value="ECO:0007669"/>
    <property type="project" value="UniProtKB-ARBA"/>
</dbReference>
<evidence type="ECO:0000256" key="4">
    <source>
        <dbReference type="ARBA" id="ARBA00022980"/>
    </source>
</evidence>
<dbReference type="EMBL" id="SMGG01000003">
    <property type="protein sequence ID" value="TCK62222.1"/>
    <property type="molecule type" value="Genomic_DNA"/>
</dbReference>
<dbReference type="Proteomes" id="UP000294614">
    <property type="component" value="Unassembled WGS sequence"/>
</dbReference>
<comment type="similarity">
    <text evidence="1 8">Belongs to the universal ribosomal protein uS8 family.</text>
</comment>
<evidence type="ECO:0000256" key="7">
    <source>
        <dbReference type="ARBA" id="ARBA00046740"/>
    </source>
</evidence>
<keyword evidence="4 8" id="KW-0689">Ribosomal protein</keyword>
<dbReference type="Pfam" id="PF00410">
    <property type="entry name" value="Ribosomal_S8"/>
    <property type="match status" value="1"/>
</dbReference>
<dbReference type="Gene3D" id="3.30.1490.10">
    <property type="match status" value="1"/>
</dbReference>
<comment type="function">
    <text evidence="8">One of the primary rRNA binding proteins, it binds directly to 16S rRNA central domain where it helps coordinate assembly of the platform of the 30S subunit.</text>
</comment>
<dbReference type="GO" id="GO:0006412">
    <property type="term" value="P:translation"/>
    <property type="evidence" value="ECO:0007669"/>
    <property type="project" value="UniProtKB-UniRule"/>
</dbReference>
<evidence type="ECO:0000313" key="9">
    <source>
        <dbReference type="EMBL" id="TCK62222.1"/>
    </source>
</evidence>
<dbReference type="GO" id="GO:0003735">
    <property type="term" value="F:structural constituent of ribosome"/>
    <property type="evidence" value="ECO:0007669"/>
    <property type="project" value="InterPro"/>
</dbReference>
<dbReference type="NCBIfam" id="NF001109">
    <property type="entry name" value="PRK00136.1"/>
    <property type="match status" value="1"/>
</dbReference>
<keyword evidence="10" id="KW-1185">Reference proteome</keyword>
<evidence type="ECO:0000256" key="3">
    <source>
        <dbReference type="ARBA" id="ARBA00022884"/>
    </source>
</evidence>
<evidence type="ECO:0000256" key="5">
    <source>
        <dbReference type="ARBA" id="ARBA00023274"/>
    </source>
</evidence>
<dbReference type="FunFam" id="3.30.1490.10:FF:000001">
    <property type="entry name" value="30S ribosomal protein S8"/>
    <property type="match status" value="1"/>
</dbReference>
<comment type="caution">
    <text evidence="9">The sequence shown here is derived from an EMBL/GenBank/DDBJ whole genome shotgun (WGS) entry which is preliminary data.</text>
</comment>
<keyword evidence="3 8" id="KW-0694">RNA-binding</keyword>
<proteinExistence type="inferred from homology"/>
<keyword evidence="5 8" id="KW-0687">Ribonucleoprotein</keyword>
<evidence type="ECO:0000256" key="6">
    <source>
        <dbReference type="ARBA" id="ARBA00035258"/>
    </source>
</evidence>
<dbReference type="GO" id="GO:0005840">
    <property type="term" value="C:ribosome"/>
    <property type="evidence" value="ECO:0007669"/>
    <property type="project" value="UniProtKB-KW"/>
</dbReference>
<dbReference type="PANTHER" id="PTHR11758">
    <property type="entry name" value="40S RIBOSOMAL PROTEIN S15A"/>
    <property type="match status" value="1"/>
</dbReference>
<dbReference type="GO" id="GO:0019843">
    <property type="term" value="F:rRNA binding"/>
    <property type="evidence" value="ECO:0007669"/>
    <property type="project" value="UniProtKB-UniRule"/>
</dbReference>
<reference evidence="9 10" key="1">
    <citation type="submission" date="2019-03" db="EMBL/GenBank/DDBJ databases">
        <title>Genomic Encyclopedia of Type Strains, Phase IV (KMG-IV): sequencing the most valuable type-strain genomes for metagenomic binning, comparative biology and taxonomic classification.</title>
        <authorList>
            <person name="Goeker M."/>
        </authorList>
    </citation>
    <scope>NUCLEOTIDE SEQUENCE [LARGE SCALE GENOMIC DNA]</scope>
    <source>
        <strain evidence="9 10">DSM 24984</strain>
    </source>
</reference>
<protein>
    <recommendedName>
        <fullName evidence="6 8">Small ribosomal subunit protein uS8</fullName>
    </recommendedName>
</protein>
<evidence type="ECO:0000256" key="1">
    <source>
        <dbReference type="ARBA" id="ARBA00006471"/>
    </source>
</evidence>
<gene>
    <name evidence="8" type="primary">rpsH</name>
    <name evidence="9" type="ORF">C8D98_0743</name>
</gene>
<dbReference type="Gene3D" id="3.30.1370.30">
    <property type="match status" value="1"/>
</dbReference>
<comment type="subunit">
    <text evidence="7 8">Part of the 30S ribosomal subunit. Contacts proteins S5 and S12.</text>
</comment>
<dbReference type="SUPFAM" id="SSF56047">
    <property type="entry name" value="Ribosomal protein S8"/>
    <property type="match status" value="1"/>
</dbReference>
<evidence type="ECO:0000256" key="2">
    <source>
        <dbReference type="ARBA" id="ARBA00022730"/>
    </source>
</evidence>